<dbReference type="InterPro" id="IPR015943">
    <property type="entry name" value="WD40/YVTN_repeat-like_dom_sf"/>
</dbReference>
<dbReference type="InterPro" id="IPR036322">
    <property type="entry name" value="WD40_repeat_dom_sf"/>
</dbReference>
<dbReference type="Gene3D" id="2.130.10.10">
    <property type="entry name" value="YVTN repeat-like/Quinoprotein amine dehydrogenase"/>
    <property type="match status" value="1"/>
</dbReference>
<reference evidence="1" key="1">
    <citation type="submission" date="2015-07" db="EMBL/GenBank/DDBJ databases">
        <title>Adaptation to a free-living lifestyle via gene acquisitions in the diplomonad Trepomonas sp. PC1.</title>
        <authorList>
            <person name="Xu F."/>
            <person name="Jerlstrom-Hultqvist J."/>
            <person name="Kolisko M."/>
            <person name="Simpson A.G.B."/>
            <person name="Roger A.J."/>
            <person name="Svard S.G."/>
            <person name="Andersson J.O."/>
        </authorList>
    </citation>
    <scope>NUCLEOTIDE SEQUENCE</scope>
    <source>
        <strain evidence="1">PC1</strain>
    </source>
</reference>
<proteinExistence type="predicted"/>
<dbReference type="AlphaFoldDB" id="A0A146KHI7"/>
<protein>
    <submittedName>
        <fullName evidence="1">WD domain, G-beta repeat-containing protein</fullName>
    </submittedName>
</protein>
<evidence type="ECO:0000313" key="1">
    <source>
        <dbReference type="EMBL" id="JAP96210.1"/>
    </source>
</evidence>
<dbReference type="SUPFAM" id="SSF50978">
    <property type="entry name" value="WD40 repeat-like"/>
    <property type="match status" value="1"/>
</dbReference>
<organism evidence="1">
    <name type="scientific">Trepomonas sp. PC1</name>
    <dbReference type="NCBI Taxonomy" id="1076344"/>
    <lineage>
        <taxon>Eukaryota</taxon>
        <taxon>Metamonada</taxon>
        <taxon>Diplomonadida</taxon>
        <taxon>Hexamitidae</taxon>
        <taxon>Hexamitinae</taxon>
        <taxon>Trepomonas</taxon>
    </lineage>
</organism>
<name>A0A146KHI7_9EUKA</name>
<feature type="non-terminal residue" evidence="1">
    <location>
        <position position="1"/>
    </location>
</feature>
<dbReference type="EMBL" id="GDID01000396">
    <property type="protein sequence ID" value="JAP96210.1"/>
    <property type="molecule type" value="Transcribed_RNA"/>
</dbReference>
<feature type="non-terminal residue" evidence="1">
    <location>
        <position position="334"/>
    </location>
</feature>
<accession>A0A146KHI7</accession>
<gene>
    <name evidence="1" type="ORF">TPC1_10527</name>
</gene>
<sequence>ATPTQTYVIHPKTFQVYYTSQSETPQTFASFTPSGFVSIKQRKQDIHVFSFQQQTERFKTTFNVQFSCSSSFQNYTFLGSVTGQVYIFYFGQLIRILSLHSRQINSIDFNGDLLTASDDGFIKLTSLYGQIIASSSAHGLQVIKAIFDQDEIVSIGKDNSVKTFYLQESQKQLQLFMKSNIQLINPTSLTQNMVSDLNQIYIRSQSGLQQVYKTDSPICCLYKSPVCNDVMIGCQTKLLVLKSGGGVVELTGYQNVLSIQIFFDKFCQQKEPKQLEKEVSKVLKMKNLKFIQQQKVKVGIDRKFIKNLKINEDQKDFGDLCKELTKLAKMERGA</sequence>